<feature type="domain" description="Gelsolin-like" evidence="2">
    <location>
        <begin position="154"/>
        <end position="217"/>
    </location>
</feature>
<evidence type="ECO:0000256" key="1">
    <source>
        <dbReference type="SAM" id="MobiDB-lite"/>
    </source>
</evidence>
<dbReference type="CDD" id="cd11290">
    <property type="entry name" value="gelsolin_S1_like"/>
    <property type="match status" value="1"/>
</dbReference>
<dbReference type="InterPro" id="IPR029006">
    <property type="entry name" value="ADF-H/Gelsolin-like_dom_sf"/>
</dbReference>
<reference evidence="3 4" key="1">
    <citation type="submission" date="2021-02" db="EMBL/GenBank/DDBJ databases">
        <title>Variation within the Batrachochytrium salamandrivorans European outbreak.</title>
        <authorList>
            <person name="Kelly M."/>
            <person name="Pasmans F."/>
            <person name="Shea T.P."/>
            <person name="Munoz J.F."/>
            <person name="Carranza S."/>
            <person name="Cuomo C.A."/>
            <person name="Martel A."/>
        </authorList>
    </citation>
    <scope>NUCLEOTIDE SEQUENCE [LARGE SCALE GENOMIC DNA]</scope>
    <source>
        <strain evidence="3 4">AMFP18/2</strain>
    </source>
</reference>
<evidence type="ECO:0000313" key="3">
    <source>
        <dbReference type="EMBL" id="KAH6594283.1"/>
    </source>
</evidence>
<sequence>MAPTKLDLSQTNIAGLGTELEKQVRLNAAKTETAWKDVGQTPGTVIWRIEKFHIVAWPKSDYGRFYSGDSYIVLHTSQDEAGTAAYKTVELDDFLHGSPVQYREVQGCETPTFLSYFKHLHVMEGGVDSGFNHVKPEEHVNRLLQIKGNNNKIAAREVPCSFKSMNSGDVFIADAGLKIYQWNGSSSNGQEKMRAMEFTRALASERKTAKVEVYDDGDRDAAPFWTAIGGEGPVASAESSSRDSEVTKGDRKLLRVSDSTGPIRTTLITAKVIKREMFESPDVFIFDAVSEIFVWVGTQASKEEKAKGLQIAMEYLVSSGHPVTRPISRIIEGGESETFMAMLDK</sequence>
<protein>
    <recommendedName>
        <fullName evidence="2">Gelsolin-like domain-containing protein</fullName>
    </recommendedName>
</protein>
<dbReference type="Pfam" id="PF00626">
    <property type="entry name" value="Gelsolin"/>
    <property type="match status" value="2"/>
</dbReference>
<dbReference type="CDD" id="cd11289">
    <property type="entry name" value="gelsolin_S2_like"/>
    <property type="match status" value="1"/>
</dbReference>
<organism evidence="3 4">
    <name type="scientific">Batrachochytrium salamandrivorans</name>
    <dbReference type="NCBI Taxonomy" id="1357716"/>
    <lineage>
        <taxon>Eukaryota</taxon>
        <taxon>Fungi</taxon>
        <taxon>Fungi incertae sedis</taxon>
        <taxon>Chytridiomycota</taxon>
        <taxon>Chytridiomycota incertae sedis</taxon>
        <taxon>Chytridiomycetes</taxon>
        <taxon>Rhizophydiales</taxon>
        <taxon>Rhizophydiales incertae sedis</taxon>
        <taxon>Batrachochytrium</taxon>
    </lineage>
</organism>
<feature type="domain" description="Gelsolin-like" evidence="2">
    <location>
        <begin position="274"/>
        <end position="340"/>
    </location>
</feature>
<keyword evidence="4" id="KW-1185">Reference proteome</keyword>
<dbReference type="Proteomes" id="UP001648503">
    <property type="component" value="Unassembled WGS sequence"/>
</dbReference>
<evidence type="ECO:0000313" key="4">
    <source>
        <dbReference type="Proteomes" id="UP001648503"/>
    </source>
</evidence>
<dbReference type="InterPro" id="IPR007123">
    <property type="entry name" value="Gelsolin-like_dom"/>
</dbReference>
<dbReference type="PANTHER" id="PTHR11977">
    <property type="entry name" value="VILLIN"/>
    <property type="match status" value="1"/>
</dbReference>
<dbReference type="EMBL" id="JAFCIX010000336">
    <property type="protein sequence ID" value="KAH6594283.1"/>
    <property type="molecule type" value="Genomic_DNA"/>
</dbReference>
<feature type="compositionally biased region" description="Basic and acidic residues" evidence="1">
    <location>
        <begin position="240"/>
        <end position="251"/>
    </location>
</feature>
<name>A0ABQ8F905_9FUNG</name>
<feature type="region of interest" description="Disordered" evidence="1">
    <location>
        <begin position="229"/>
        <end position="251"/>
    </location>
</feature>
<evidence type="ECO:0000259" key="2">
    <source>
        <dbReference type="Pfam" id="PF00626"/>
    </source>
</evidence>
<gene>
    <name evidence="3" type="ORF">BASA50_006754</name>
</gene>
<proteinExistence type="predicted"/>
<dbReference type="SUPFAM" id="SSF55753">
    <property type="entry name" value="Actin depolymerizing proteins"/>
    <property type="match status" value="3"/>
</dbReference>
<dbReference type="InterPro" id="IPR007122">
    <property type="entry name" value="Villin/Gelsolin"/>
</dbReference>
<accession>A0ABQ8F905</accession>
<comment type="caution">
    <text evidence="3">The sequence shown here is derived from an EMBL/GenBank/DDBJ whole genome shotgun (WGS) entry which is preliminary data.</text>
</comment>
<dbReference type="PANTHER" id="PTHR11977:SF130">
    <property type="entry name" value="SEVERIN"/>
    <property type="match status" value="1"/>
</dbReference>
<dbReference type="PRINTS" id="PR00597">
    <property type="entry name" value="GELSOLIN"/>
</dbReference>
<dbReference type="Gene3D" id="3.40.20.10">
    <property type="entry name" value="Severin"/>
    <property type="match status" value="4"/>
</dbReference>
<dbReference type="SMART" id="SM00262">
    <property type="entry name" value="GEL"/>
    <property type="match status" value="3"/>
</dbReference>